<feature type="transmembrane region" description="Helical" evidence="8">
    <location>
        <begin position="246"/>
        <end position="271"/>
    </location>
</feature>
<dbReference type="Proteomes" id="UP000052167">
    <property type="component" value="Unassembled WGS sequence"/>
</dbReference>
<keyword evidence="5 8" id="KW-0812">Transmembrane</keyword>
<dbReference type="GO" id="GO:0055085">
    <property type="term" value="P:transmembrane transport"/>
    <property type="evidence" value="ECO:0007669"/>
    <property type="project" value="InterPro"/>
</dbReference>
<gene>
    <name evidence="10" type="ORF">GV68_02865</name>
</gene>
<feature type="domain" description="ABC transmembrane type-1" evidence="9">
    <location>
        <begin position="60"/>
        <end position="267"/>
    </location>
</feature>
<keyword evidence="11" id="KW-1185">Reference proteome</keyword>
<dbReference type="PANTHER" id="PTHR43357">
    <property type="entry name" value="INNER MEMBRANE ABC TRANSPORTER PERMEASE PROTEIN YDCV"/>
    <property type="match status" value="1"/>
</dbReference>
<keyword evidence="3" id="KW-1003">Cell membrane</keyword>
<evidence type="ECO:0000256" key="3">
    <source>
        <dbReference type="ARBA" id="ARBA00022475"/>
    </source>
</evidence>
<dbReference type="EMBL" id="JOKJ01000010">
    <property type="protein sequence ID" value="KEQ08253.1"/>
    <property type="molecule type" value="Genomic_DNA"/>
</dbReference>
<evidence type="ECO:0000256" key="1">
    <source>
        <dbReference type="ARBA" id="ARBA00004429"/>
    </source>
</evidence>
<feature type="transmembrane region" description="Helical" evidence="8">
    <location>
        <begin position="292"/>
        <end position="315"/>
    </location>
</feature>
<reference evidence="10 11" key="1">
    <citation type="submission" date="2014-06" db="EMBL/GenBank/DDBJ databases">
        <title>Rhizobium pelagicum/R2-400B4.</title>
        <authorList>
            <person name="Kimes N.E."/>
            <person name="Lopez-Perez M."/>
        </authorList>
    </citation>
    <scope>NUCLEOTIDE SEQUENCE [LARGE SCALE GENOMIC DNA]</scope>
    <source>
        <strain evidence="10 11">R2-400B4</strain>
    </source>
</reference>
<feature type="transmembrane region" description="Helical" evidence="8">
    <location>
        <begin position="199"/>
        <end position="221"/>
    </location>
</feature>
<keyword evidence="4" id="KW-0997">Cell inner membrane</keyword>
<dbReference type="SUPFAM" id="SSF161098">
    <property type="entry name" value="MetI-like"/>
    <property type="match status" value="2"/>
</dbReference>
<feature type="transmembrane region" description="Helical" evidence="8">
    <location>
        <begin position="107"/>
        <end position="128"/>
    </location>
</feature>
<feature type="transmembrane region" description="Helical" evidence="8">
    <location>
        <begin position="430"/>
        <end position="451"/>
    </location>
</feature>
<feature type="transmembrane region" description="Helical" evidence="8">
    <location>
        <begin position="358"/>
        <end position="380"/>
    </location>
</feature>
<protein>
    <submittedName>
        <fullName evidence="10">Spermidine/putrescine ABC transporter permease</fullName>
    </submittedName>
</protein>
<comment type="subcellular location">
    <subcellularLocation>
        <location evidence="1">Cell inner membrane</location>
        <topology evidence="1">Multi-pass membrane protein</topology>
    </subcellularLocation>
    <subcellularLocation>
        <location evidence="8">Cell membrane</location>
        <topology evidence="8">Multi-pass membrane protein</topology>
    </subcellularLocation>
</comment>
<comment type="caution">
    <text evidence="10">The sequence shown here is derived from an EMBL/GenBank/DDBJ whole genome shotgun (WGS) entry which is preliminary data.</text>
</comment>
<evidence type="ECO:0000256" key="7">
    <source>
        <dbReference type="ARBA" id="ARBA00023136"/>
    </source>
</evidence>
<dbReference type="RefSeq" id="WP_037168452.1">
    <property type="nucleotide sequence ID" value="NZ_JOKI01000024.1"/>
</dbReference>
<evidence type="ECO:0000313" key="10">
    <source>
        <dbReference type="EMBL" id="KEQ08253.1"/>
    </source>
</evidence>
<feature type="domain" description="ABC transmembrane type-1" evidence="9">
    <location>
        <begin position="355"/>
        <end position="547"/>
    </location>
</feature>
<dbReference type="Pfam" id="PF00528">
    <property type="entry name" value="BPD_transp_1"/>
    <property type="match status" value="2"/>
</dbReference>
<feature type="transmembrane region" description="Helical" evidence="8">
    <location>
        <begin position="12"/>
        <end position="36"/>
    </location>
</feature>
<evidence type="ECO:0000313" key="11">
    <source>
        <dbReference type="Proteomes" id="UP000052167"/>
    </source>
</evidence>
<dbReference type="InterPro" id="IPR035906">
    <property type="entry name" value="MetI-like_sf"/>
</dbReference>
<organism evidence="10 11">
    <name type="scientific">Pseudorhizobium pelagicum</name>
    <dbReference type="NCBI Taxonomy" id="1509405"/>
    <lineage>
        <taxon>Bacteria</taxon>
        <taxon>Pseudomonadati</taxon>
        <taxon>Pseudomonadota</taxon>
        <taxon>Alphaproteobacteria</taxon>
        <taxon>Hyphomicrobiales</taxon>
        <taxon>Rhizobiaceae</taxon>
        <taxon>Rhizobium/Agrobacterium group</taxon>
        <taxon>Pseudorhizobium</taxon>
    </lineage>
</organism>
<dbReference type="GO" id="GO:0005886">
    <property type="term" value="C:plasma membrane"/>
    <property type="evidence" value="ECO:0007669"/>
    <property type="project" value="UniProtKB-SubCell"/>
</dbReference>
<comment type="similarity">
    <text evidence="8">Belongs to the binding-protein-dependent transport system permease family.</text>
</comment>
<dbReference type="PROSITE" id="PS50928">
    <property type="entry name" value="ABC_TM1"/>
    <property type="match status" value="2"/>
</dbReference>
<keyword evidence="6 8" id="KW-1133">Transmembrane helix</keyword>
<evidence type="ECO:0000256" key="8">
    <source>
        <dbReference type="RuleBase" id="RU363032"/>
    </source>
</evidence>
<feature type="transmembrane region" description="Helical" evidence="8">
    <location>
        <begin position="526"/>
        <end position="548"/>
    </location>
</feature>
<dbReference type="AlphaFoldDB" id="A0A922T9D7"/>
<feature type="transmembrane region" description="Helical" evidence="8">
    <location>
        <begin position="502"/>
        <end position="520"/>
    </location>
</feature>
<dbReference type="InterPro" id="IPR000515">
    <property type="entry name" value="MetI-like"/>
</dbReference>
<feature type="transmembrane region" description="Helical" evidence="8">
    <location>
        <begin position="140"/>
        <end position="161"/>
    </location>
</feature>
<sequence>MKLAAPRTLAGALTLVAIFLPIGLIVYQSLLSGAFFEPRSELGFSAFRFILSDPGFWKALGNSMLMGISMLVIAVPLGSFFAFLLVRTDTPGRKYMEPFMLAPMLTSPVVLAFGYLIAAGPVGFYSIWTRQLIGTVPWNIYSPISIAIIGGLIHVPHVYIYTSTALKNLASDIEEAARISGASPLRVAWDVSLPMIRPALIFSSVLVFLAGVETFGLVLILGNRMDFDTLAVYLYKLTNRLGVPSYQLMAAVAVVMLGLTIPLVTVQRFLLRGENRFASLKGKGARQRPVQLGSFRWVAFAIVCLWAIVTVVVPLSGVTLRAFVTSWGQGVDLISSLTLENFRIVFSEPSMLRAIKNSILIGVIGGALSVACYVVIALVLHRKHDGLSRSVDFSLMLPRALPGVAAGLAFFWAFLFFWPLTEFRTTLFSVWLAYTVVWLPYGVKLVQTALIQVSSELEEAARSVGAKPWQVIFDVSLPLVRFGILSSWVLVFIAFEREYATGVYLLNTGTEVVGAMLVSLADGGSINMVAALSVINITLVCAGMAVALRFGIKLHD</sequence>
<keyword evidence="2 8" id="KW-0813">Transport</keyword>
<dbReference type="OrthoDB" id="27542at2"/>
<dbReference type="Gene3D" id="1.10.3720.10">
    <property type="entry name" value="MetI-like"/>
    <property type="match status" value="2"/>
</dbReference>
<dbReference type="PANTHER" id="PTHR43357:SF4">
    <property type="entry name" value="INNER MEMBRANE ABC TRANSPORTER PERMEASE PROTEIN YDCV"/>
    <property type="match status" value="1"/>
</dbReference>
<name>A0A922T9D7_9HYPH</name>
<evidence type="ECO:0000256" key="5">
    <source>
        <dbReference type="ARBA" id="ARBA00022692"/>
    </source>
</evidence>
<proteinExistence type="inferred from homology"/>
<feature type="transmembrane region" description="Helical" evidence="8">
    <location>
        <begin position="400"/>
        <end position="418"/>
    </location>
</feature>
<feature type="transmembrane region" description="Helical" evidence="8">
    <location>
        <begin position="64"/>
        <end position="86"/>
    </location>
</feature>
<dbReference type="CDD" id="cd06261">
    <property type="entry name" value="TM_PBP2"/>
    <property type="match status" value="2"/>
</dbReference>
<feature type="transmembrane region" description="Helical" evidence="8">
    <location>
        <begin position="327"/>
        <end position="346"/>
    </location>
</feature>
<accession>A0A922T9D7</accession>
<evidence type="ECO:0000256" key="4">
    <source>
        <dbReference type="ARBA" id="ARBA00022519"/>
    </source>
</evidence>
<feature type="transmembrane region" description="Helical" evidence="8">
    <location>
        <begin position="471"/>
        <end position="495"/>
    </location>
</feature>
<evidence type="ECO:0000256" key="6">
    <source>
        <dbReference type="ARBA" id="ARBA00022989"/>
    </source>
</evidence>
<evidence type="ECO:0000256" key="2">
    <source>
        <dbReference type="ARBA" id="ARBA00022448"/>
    </source>
</evidence>
<evidence type="ECO:0000259" key="9">
    <source>
        <dbReference type="PROSITE" id="PS50928"/>
    </source>
</evidence>
<keyword evidence="7 8" id="KW-0472">Membrane</keyword>